<feature type="repeat" description="MBT" evidence="8">
    <location>
        <begin position="149"/>
        <end position="247"/>
    </location>
</feature>
<feature type="compositionally biased region" description="Basic residues" evidence="9">
    <location>
        <begin position="433"/>
        <end position="445"/>
    </location>
</feature>
<dbReference type="SUPFAM" id="SSF47769">
    <property type="entry name" value="SAM/Pointed domain"/>
    <property type="match status" value="1"/>
</dbReference>
<dbReference type="PROSITE" id="PS51079">
    <property type="entry name" value="MBT"/>
    <property type="match status" value="2"/>
</dbReference>
<evidence type="ECO:0000313" key="12">
    <source>
        <dbReference type="Proteomes" id="UP000016665"/>
    </source>
</evidence>
<keyword evidence="6" id="KW-0804">Transcription</keyword>
<comment type="subcellular location">
    <subcellularLocation>
        <location evidence="1">Nucleus</location>
    </subcellularLocation>
</comment>
<evidence type="ECO:0000256" key="3">
    <source>
        <dbReference type="ARBA" id="ARBA00022491"/>
    </source>
</evidence>
<dbReference type="Pfam" id="PF17208">
    <property type="entry name" value="RBR"/>
    <property type="match status" value="1"/>
</dbReference>
<keyword evidence="7" id="KW-0539">Nucleus</keyword>
<name>U3JNY7_FICAL</name>
<keyword evidence="3" id="KW-0678">Repressor</keyword>
<evidence type="ECO:0000256" key="8">
    <source>
        <dbReference type="PROSITE-ProRule" id="PRU00459"/>
    </source>
</evidence>
<dbReference type="InterPro" id="IPR033763">
    <property type="entry name" value="SCML2_RBR"/>
</dbReference>
<reference evidence="11 12" key="1">
    <citation type="journal article" date="2012" name="Nature">
        <title>The genomic landscape of species divergence in Ficedula flycatchers.</title>
        <authorList>
            <person name="Ellegren H."/>
            <person name="Smeds L."/>
            <person name="Burri R."/>
            <person name="Olason P.I."/>
            <person name="Backstrom N."/>
            <person name="Kawakami T."/>
            <person name="Kunstner A."/>
            <person name="Makinen H."/>
            <person name="Nadachowska-Brzyska K."/>
            <person name="Qvarnstrom A."/>
            <person name="Uebbing S."/>
            <person name="Wolf J.B."/>
        </authorList>
    </citation>
    <scope>NUCLEOTIDE SEQUENCE [LARGE SCALE GENOMIC DNA]</scope>
</reference>
<evidence type="ECO:0000256" key="9">
    <source>
        <dbReference type="SAM" id="MobiDB-lite"/>
    </source>
</evidence>
<dbReference type="InterPro" id="IPR021987">
    <property type="entry name" value="SLED"/>
</dbReference>
<dbReference type="SUPFAM" id="SSF63748">
    <property type="entry name" value="Tudor/PWWP/MBT"/>
    <property type="match status" value="2"/>
</dbReference>
<dbReference type="PANTHER" id="PTHR12247">
    <property type="entry name" value="POLYCOMB GROUP PROTEIN"/>
    <property type="match status" value="1"/>
</dbReference>
<feature type="compositionally biased region" description="Polar residues" evidence="9">
    <location>
        <begin position="357"/>
        <end position="386"/>
    </location>
</feature>
<feature type="region of interest" description="Disordered" evidence="9">
    <location>
        <begin position="619"/>
        <end position="695"/>
    </location>
</feature>
<dbReference type="Gene3D" id="3.90.1150.190">
    <property type="entry name" value="SLED domain"/>
    <property type="match status" value="1"/>
</dbReference>
<dbReference type="GO" id="GO:0031519">
    <property type="term" value="C:PcG protein complex"/>
    <property type="evidence" value="ECO:0007669"/>
    <property type="project" value="Ensembl"/>
</dbReference>
<dbReference type="AlphaFoldDB" id="U3JNY7"/>
<dbReference type="GO" id="GO:0042393">
    <property type="term" value="F:histone binding"/>
    <property type="evidence" value="ECO:0007669"/>
    <property type="project" value="TreeGrafter"/>
</dbReference>
<sequence>MIGNYRDHKAGHCSPRVHTGAAGTGCLRAPSELRAIDASRPFQALTAHAEVCYTNTCQGLISPPHKALPPSGRSSPRQPRPSVPPAAGNCCAERKNLLVFQLQPFYCEGGDHRSVTMGRTAAKDSKNIKKEKDGKNQQANNSALKSEQFNWDDYLKETESVAAPLHCFRQSRIPPTNDFKVGMKLEARDPRNVTSVCIATVIGTTGARLRLRLDGSDNKNDFWRLVDSSDIQPIGTCEKKGGMLQPPLGFQMNASSWPMFLLRTLNGAEMAPAAFFKKEPPKPVPNCFKVGMKLEAIDRKNPYLICPATIGDVKGDEVFVTFDGWRGAFDYWCRCDSRDIFPVGWCSLTGDALQPPGNNVSITKSSAKIQSSPSKVTRRSMQSPQKSAPVPAQRGRKPGRGKPPGQSAVPKKGRSPKNIPLTKSTSHTENLKTRKKSLKPGKKKKILPEQLTPTSPSPQSSPEGENGTTQTLKDGISLSGSTAAVISTVCVYVNKHGNSGPHLDKKKVQQLPDHFGPGPVNVVLQQAVQACVDCAYQAKTVFGFLKSGHHGGEMITASFDGEKHAINLPSVNSASFVLRFLEKLCHSLQCDNLFSSQPFSPYMGCAHSPMEYNRNKPAKEEIPENRSAKRYPQDSPPYTAPLSPKLPRNDAHPSEAETLPIEENSTSKEHRFSGDSMDSALNSVNSSNPTCRSSTEYRTAGNAAYYRNSHQPATATSNSAPVLRRLSLSSAGSSGYYEVSRNRMQRRIEAASSTTGPDLNSLKREPSRILNKDPSTWSIEEVVRFVKEADPRALAPHAELFRRHEIDGKALLLLRSDMIMKYMGLKLGPALKLCYHIERLKQGKY</sequence>
<dbReference type="CDD" id="cd20109">
    <property type="entry name" value="MBT_SCML2_rpt2"/>
    <property type="match status" value="1"/>
</dbReference>
<dbReference type="Ensembl" id="ENSFALT00000036549.1">
    <property type="protein sequence ID" value="ENSFALP00000021906.1"/>
    <property type="gene ID" value="ENSFALG00000004312.2"/>
</dbReference>
<dbReference type="Ensembl" id="ENSFALT00000004515.2">
    <property type="protein sequence ID" value="ENSFALP00000004491.2"/>
    <property type="gene ID" value="ENSFALG00000004312.2"/>
</dbReference>
<evidence type="ECO:0000256" key="5">
    <source>
        <dbReference type="ARBA" id="ARBA00023015"/>
    </source>
</evidence>
<evidence type="ECO:0000256" key="2">
    <source>
        <dbReference type="ARBA" id="ARBA00008469"/>
    </source>
</evidence>
<feature type="compositionally biased region" description="Polar residues" evidence="9">
    <location>
        <begin position="466"/>
        <end position="475"/>
    </location>
</feature>
<feature type="region of interest" description="Disordered" evidence="9">
    <location>
        <begin position="63"/>
        <end position="87"/>
    </location>
</feature>
<proteinExistence type="inferred from homology"/>
<evidence type="ECO:0000256" key="1">
    <source>
        <dbReference type="ARBA" id="ARBA00004123"/>
    </source>
</evidence>
<dbReference type="InterPro" id="IPR004092">
    <property type="entry name" value="Mbt"/>
</dbReference>
<feature type="compositionally biased region" description="Polar residues" evidence="9">
    <location>
        <begin position="679"/>
        <end position="695"/>
    </location>
</feature>
<gene>
    <name evidence="11" type="primary">SCML2</name>
</gene>
<evidence type="ECO:0000259" key="10">
    <source>
        <dbReference type="SMART" id="SM00454"/>
    </source>
</evidence>
<dbReference type="GO" id="GO:0045892">
    <property type="term" value="P:negative regulation of DNA-templated transcription"/>
    <property type="evidence" value="ECO:0007669"/>
    <property type="project" value="TreeGrafter"/>
</dbReference>
<evidence type="ECO:0000256" key="6">
    <source>
        <dbReference type="ARBA" id="ARBA00023163"/>
    </source>
</evidence>
<keyword evidence="12" id="KW-1185">Reference proteome</keyword>
<feature type="region of interest" description="Disordered" evidence="9">
    <location>
        <begin position="120"/>
        <end position="143"/>
    </location>
</feature>
<dbReference type="GeneTree" id="ENSGT00940000159407"/>
<dbReference type="Pfam" id="PF00536">
    <property type="entry name" value="SAM_1"/>
    <property type="match status" value="1"/>
</dbReference>
<dbReference type="SMART" id="SM00561">
    <property type="entry name" value="MBT"/>
    <property type="match status" value="2"/>
</dbReference>
<feature type="compositionally biased region" description="Basic and acidic residues" evidence="9">
    <location>
        <begin position="121"/>
        <end position="135"/>
    </location>
</feature>
<dbReference type="InterPro" id="IPR050548">
    <property type="entry name" value="PcG_chromatin_remod_factors"/>
</dbReference>
<evidence type="ECO:0000313" key="11">
    <source>
        <dbReference type="Ensembl" id="ENSFALP00000004491.2"/>
    </source>
</evidence>
<dbReference type="GO" id="GO:0003682">
    <property type="term" value="F:chromatin binding"/>
    <property type="evidence" value="ECO:0007669"/>
    <property type="project" value="TreeGrafter"/>
</dbReference>
<organism evidence="11 12">
    <name type="scientific">Ficedula albicollis</name>
    <name type="common">Collared flycatcher</name>
    <name type="synonym">Muscicapa albicollis</name>
    <dbReference type="NCBI Taxonomy" id="59894"/>
    <lineage>
        <taxon>Eukaryota</taxon>
        <taxon>Metazoa</taxon>
        <taxon>Chordata</taxon>
        <taxon>Craniata</taxon>
        <taxon>Vertebrata</taxon>
        <taxon>Euteleostomi</taxon>
        <taxon>Archelosauria</taxon>
        <taxon>Archosauria</taxon>
        <taxon>Dinosauria</taxon>
        <taxon>Saurischia</taxon>
        <taxon>Theropoda</taxon>
        <taxon>Coelurosauria</taxon>
        <taxon>Aves</taxon>
        <taxon>Neognathae</taxon>
        <taxon>Neoaves</taxon>
        <taxon>Telluraves</taxon>
        <taxon>Australaves</taxon>
        <taxon>Passeriformes</taxon>
        <taxon>Muscicapidae</taxon>
        <taxon>Ficedula</taxon>
    </lineage>
</organism>
<feature type="domain" description="SAM" evidence="10">
    <location>
        <begin position="774"/>
        <end position="843"/>
    </location>
</feature>
<dbReference type="PANTHER" id="PTHR12247:SF84">
    <property type="entry name" value="SEX COMB ON MIDLEG-LIKE PROTEIN 2"/>
    <property type="match status" value="1"/>
</dbReference>
<dbReference type="STRING" id="59894.ENSFALP00000004491"/>
<dbReference type="FunFam" id="1.10.150.50:FF:000018">
    <property type="entry name" value="Polycomb protein scmh1 isoform 4"/>
    <property type="match status" value="1"/>
</dbReference>
<dbReference type="eggNOG" id="KOG3766">
    <property type="taxonomic scope" value="Eukaryota"/>
</dbReference>
<dbReference type="FunFam" id="2.30.30.140:FF:000016">
    <property type="entry name" value="polycomb protein SCMH1 isoform X1"/>
    <property type="match status" value="1"/>
</dbReference>
<dbReference type="Pfam" id="PF02820">
    <property type="entry name" value="MBT"/>
    <property type="match status" value="2"/>
</dbReference>
<accession>U3JNY7</accession>
<reference evidence="11" key="2">
    <citation type="submission" date="2025-05" db="UniProtKB">
        <authorList>
            <consortium name="Ensembl"/>
        </authorList>
    </citation>
    <scope>IDENTIFICATION</scope>
</reference>
<dbReference type="CDD" id="cd09578">
    <property type="entry name" value="SAM_Scm"/>
    <property type="match status" value="1"/>
</dbReference>
<evidence type="ECO:0000256" key="4">
    <source>
        <dbReference type="ARBA" id="ARBA00022737"/>
    </source>
</evidence>
<feature type="region of interest" description="Disordered" evidence="9">
    <location>
        <begin position="357"/>
        <end position="475"/>
    </location>
</feature>
<feature type="repeat" description="MBT" evidence="8">
    <location>
        <begin position="255"/>
        <end position="356"/>
    </location>
</feature>
<dbReference type="InterPro" id="IPR001660">
    <property type="entry name" value="SAM"/>
</dbReference>
<dbReference type="HOGENOM" id="CLU_015000_1_0_1"/>
<dbReference type="Gene3D" id="1.10.150.50">
    <property type="entry name" value="Transcription Factor, Ets-1"/>
    <property type="match status" value="1"/>
</dbReference>
<protein>
    <submittedName>
        <fullName evidence="11">Scm polycomb group protein like 2</fullName>
    </submittedName>
</protein>
<keyword evidence="5" id="KW-0805">Transcription regulation</keyword>
<dbReference type="GO" id="GO:0009653">
    <property type="term" value="P:anatomical structure morphogenesis"/>
    <property type="evidence" value="ECO:0007669"/>
    <property type="project" value="Ensembl"/>
</dbReference>
<dbReference type="Proteomes" id="UP000016665">
    <property type="component" value="Chromosome 1"/>
</dbReference>
<dbReference type="InterPro" id="IPR047531">
    <property type="entry name" value="SAM_Scm-like"/>
</dbReference>
<dbReference type="Pfam" id="PF12140">
    <property type="entry name" value="SLED"/>
    <property type="match status" value="1"/>
</dbReference>
<keyword evidence="4" id="KW-0677">Repeat</keyword>
<dbReference type="InterPro" id="IPR038348">
    <property type="entry name" value="SLED_sf"/>
</dbReference>
<evidence type="ECO:0000256" key="7">
    <source>
        <dbReference type="ARBA" id="ARBA00023242"/>
    </source>
</evidence>
<feature type="compositionally biased region" description="Low complexity" evidence="9">
    <location>
        <begin position="448"/>
        <end position="463"/>
    </location>
</feature>
<dbReference type="InterPro" id="IPR013761">
    <property type="entry name" value="SAM/pointed_sf"/>
</dbReference>
<dbReference type="SMART" id="SM00454">
    <property type="entry name" value="SAM"/>
    <property type="match status" value="1"/>
</dbReference>
<comment type="similarity">
    <text evidence="2">Belongs to the SCM family.</text>
</comment>
<dbReference type="Gene3D" id="2.30.30.140">
    <property type="match status" value="2"/>
</dbReference>